<dbReference type="InterPro" id="IPR035914">
    <property type="entry name" value="Sperma_CUB_dom_sf"/>
</dbReference>
<keyword evidence="2" id="KW-1015">Disulfide bond</keyword>
<evidence type="ECO:0000256" key="2">
    <source>
        <dbReference type="ARBA" id="ARBA00023157"/>
    </source>
</evidence>
<evidence type="ECO:0000256" key="3">
    <source>
        <dbReference type="PROSITE-ProRule" id="PRU00059"/>
    </source>
</evidence>
<feature type="domain" description="CUB" evidence="4">
    <location>
        <begin position="1"/>
        <end position="84"/>
    </location>
</feature>
<proteinExistence type="predicted"/>
<feature type="domain" description="CUB" evidence="4">
    <location>
        <begin position="240"/>
        <end position="300"/>
    </location>
</feature>
<feature type="domain" description="CUB" evidence="4">
    <location>
        <begin position="326"/>
        <end position="443"/>
    </location>
</feature>
<dbReference type="SMART" id="SM00042">
    <property type="entry name" value="CUB"/>
    <property type="match status" value="3"/>
</dbReference>
<evidence type="ECO:0000313" key="6">
    <source>
        <dbReference type="Proteomes" id="UP001234178"/>
    </source>
</evidence>
<accession>A0ABQ9Z3Q5</accession>
<dbReference type="InterPro" id="IPR000859">
    <property type="entry name" value="CUB_dom"/>
</dbReference>
<dbReference type="PROSITE" id="PS01180">
    <property type="entry name" value="CUB"/>
    <property type="match status" value="4"/>
</dbReference>
<feature type="domain" description="CUB" evidence="4">
    <location>
        <begin position="88"/>
        <end position="238"/>
    </location>
</feature>
<dbReference type="SUPFAM" id="SSF49854">
    <property type="entry name" value="Spermadhesin, CUB domain"/>
    <property type="match status" value="4"/>
</dbReference>
<sequence length="450" mass="48471">MQGIAFLSAFSNREGYGVILFYLGCSQDYVEARDGAGKSASLIGRYCGSVVPSSLIGSTNIMWIQLVTGTSNRRANFVATLSYQETPCGSTGTLDATEMNQILSSPNYPAPPGANLRCRWLIDGNSTAVQIRFQHLSIGSADSAQCTNDRLEIQDIISASQNQEASGDLILNGDGASIVTLDQNQRIIIQRELGQRLTFCGTRLPHDVISSGVALAVTLITGNSAASSGGFQLQYSLATCNRSYEGVEGRIVSPRWPGFFRSNDYCQMTIESPANTTISLYFNLFRLMNSLNCSVSSLEVFIQTSEMAAQVPIVSLAILPGYSRGCGGAVFNTRGSVTSPGFPGNVSRTTDCRWELSVPIGMIIKIDFPMFQFGPSDDCMNNYVEISDIRASPDGTLGEAWRARYCGNDRPSTYVGSSNGATIRYVTSTNNTGSGWRAVFQGVTSIHGNQ</sequence>
<protein>
    <recommendedName>
        <fullName evidence="4">CUB domain-containing protein</fullName>
    </recommendedName>
</protein>
<dbReference type="EMBL" id="JAOYFB010000002">
    <property type="protein sequence ID" value="KAK4007522.1"/>
    <property type="molecule type" value="Genomic_DNA"/>
</dbReference>
<dbReference type="Gene3D" id="2.60.120.290">
    <property type="entry name" value="Spermadhesin, CUB domain"/>
    <property type="match status" value="4"/>
</dbReference>
<dbReference type="Pfam" id="PF00431">
    <property type="entry name" value="CUB"/>
    <property type="match status" value="4"/>
</dbReference>
<evidence type="ECO:0000259" key="4">
    <source>
        <dbReference type="PROSITE" id="PS01180"/>
    </source>
</evidence>
<keyword evidence="1" id="KW-0677">Repeat</keyword>
<comment type="caution">
    <text evidence="3">Lacks conserved residue(s) required for the propagation of feature annotation.</text>
</comment>
<evidence type="ECO:0000313" key="5">
    <source>
        <dbReference type="EMBL" id="KAK4007522.1"/>
    </source>
</evidence>
<organism evidence="5 6">
    <name type="scientific">Daphnia magna</name>
    <dbReference type="NCBI Taxonomy" id="35525"/>
    <lineage>
        <taxon>Eukaryota</taxon>
        <taxon>Metazoa</taxon>
        <taxon>Ecdysozoa</taxon>
        <taxon>Arthropoda</taxon>
        <taxon>Crustacea</taxon>
        <taxon>Branchiopoda</taxon>
        <taxon>Diplostraca</taxon>
        <taxon>Cladocera</taxon>
        <taxon>Anomopoda</taxon>
        <taxon>Daphniidae</taxon>
        <taxon>Daphnia</taxon>
    </lineage>
</organism>
<name>A0ABQ9Z3Q5_9CRUS</name>
<dbReference type="PANTHER" id="PTHR24251">
    <property type="entry name" value="OVOCHYMASE-RELATED"/>
    <property type="match status" value="1"/>
</dbReference>
<gene>
    <name evidence="5" type="ORF">OUZ56_012679</name>
</gene>
<comment type="caution">
    <text evidence="5">The sequence shown here is derived from an EMBL/GenBank/DDBJ whole genome shotgun (WGS) entry which is preliminary data.</text>
</comment>
<evidence type="ECO:0000256" key="1">
    <source>
        <dbReference type="ARBA" id="ARBA00022737"/>
    </source>
</evidence>
<dbReference type="Proteomes" id="UP001234178">
    <property type="component" value="Unassembled WGS sequence"/>
</dbReference>
<dbReference type="CDD" id="cd00041">
    <property type="entry name" value="CUB"/>
    <property type="match status" value="3"/>
</dbReference>
<reference evidence="5 6" key="1">
    <citation type="journal article" date="2023" name="Nucleic Acids Res.">
        <title>The hologenome of Daphnia magna reveals possible DNA methylation and microbiome-mediated evolution of the host genome.</title>
        <authorList>
            <person name="Chaturvedi A."/>
            <person name="Li X."/>
            <person name="Dhandapani V."/>
            <person name="Marshall H."/>
            <person name="Kissane S."/>
            <person name="Cuenca-Cambronero M."/>
            <person name="Asole G."/>
            <person name="Calvet F."/>
            <person name="Ruiz-Romero M."/>
            <person name="Marangio P."/>
            <person name="Guigo R."/>
            <person name="Rago D."/>
            <person name="Mirbahai L."/>
            <person name="Eastwood N."/>
            <person name="Colbourne J.K."/>
            <person name="Zhou J."/>
            <person name="Mallon E."/>
            <person name="Orsini L."/>
        </authorList>
    </citation>
    <scope>NUCLEOTIDE SEQUENCE [LARGE SCALE GENOMIC DNA]</scope>
    <source>
        <strain evidence="5">LRV0_1</strain>
    </source>
</reference>
<keyword evidence="6" id="KW-1185">Reference proteome</keyword>